<evidence type="ECO:0000259" key="1">
    <source>
        <dbReference type="Pfam" id="PF03184"/>
    </source>
</evidence>
<sequence>MLQQWGMQAALQYESEDFHFVASESWVTRLKASNRICQRKVTRYIKSINALDTDTIISEATKFQKRISKIITKFDLNFVINTGQTGCEYRSDVRRSLSGKGEKLTEVFIGDFNKVTHSYTAQYAVTATGKLLPRVFLCMQEPKGQFGPRVKRQVTLLSEKFGNVYVTASKSGKLTKQHFNEFVAEIMKPYCEDSDFLLILDSWGGQTDISLFNSHFTDDDGNCTATVEVIPPHCTPFCQPCDVYFFRQVKNFIKKIQNCTEVLQSNKELSTREDAIKIHSLIHSQLSSPLFEDMIVYAWFASKLLPERKVFQNVNEVCFPPEIRKQKCACGKLCFINCANCRLFICFECFYNLYHPSSCARNVNVD</sequence>
<reference evidence="2 3" key="1">
    <citation type="submission" date="2015-09" db="EMBL/GenBank/DDBJ databases">
        <title>Trachymyrmex cornetzi WGS genome.</title>
        <authorList>
            <person name="Nygaard S."/>
            <person name="Hu H."/>
            <person name="Boomsma J."/>
            <person name="Zhang G."/>
        </authorList>
    </citation>
    <scope>NUCLEOTIDE SEQUENCE [LARGE SCALE GENOMIC DNA]</scope>
    <source>
        <strain evidence="2">Tcor2-1</strain>
        <tissue evidence="2">Whole body</tissue>
    </source>
</reference>
<dbReference type="GO" id="GO:0003676">
    <property type="term" value="F:nucleic acid binding"/>
    <property type="evidence" value="ECO:0007669"/>
    <property type="project" value="InterPro"/>
</dbReference>
<proteinExistence type="predicted"/>
<evidence type="ECO:0000313" key="3">
    <source>
        <dbReference type="Proteomes" id="UP000078492"/>
    </source>
</evidence>
<organism evidence="2 3">
    <name type="scientific">Trachymyrmex cornetzi</name>
    <dbReference type="NCBI Taxonomy" id="471704"/>
    <lineage>
        <taxon>Eukaryota</taxon>
        <taxon>Metazoa</taxon>
        <taxon>Ecdysozoa</taxon>
        <taxon>Arthropoda</taxon>
        <taxon>Hexapoda</taxon>
        <taxon>Insecta</taxon>
        <taxon>Pterygota</taxon>
        <taxon>Neoptera</taxon>
        <taxon>Endopterygota</taxon>
        <taxon>Hymenoptera</taxon>
        <taxon>Apocrita</taxon>
        <taxon>Aculeata</taxon>
        <taxon>Formicoidea</taxon>
        <taxon>Formicidae</taxon>
        <taxon>Myrmicinae</taxon>
        <taxon>Trachymyrmex</taxon>
    </lineage>
</organism>
<dbReference type="InterPro" id="IPR004875">
    <property type="entry name" value="DDE_SF_endonuclease_dom"/>
</dbReference>
<keyword evidence="3" id="KW-1185">Reference proteome</keyword>
<dbReference type="Proteomes" id="UP000078492">
    <property type="component" value="Unassembled WGS sequence"/>
</dbReference>
<gene>
    <name evidence="2" type="ORF">ALC57_08787</name>
</gene>
<evidence type="ECO:0000313" key="2">
    <source>
        <dbReference type="EMBL" id="KYN18882.1"/>
    </source>
</evidence>
<protein>
    <recommendedName>
        <fullName evidence="1">DDE-1 domain-containing protein</fullName>
    </recommendedName>
</protein>
<dbReference type="EMBL" id="KQ979833">
    <property type="protein sequence ID" value="KYN18882.1"/>
    <property type="molecule type" value="Genomic_DNA"/>
</dbReference>
<dbReference type="Pfam" id="PF03184">
    <property type="entry name" value="DDE_1"/>
    <property type="match status" value="1"/>
</dbReference>
<dbReference type="AlphaFoldDB" id="A0A151J735"/>
<dbReference type="STRING" id="471704.A0A151J735"/>
<accession>A0A151J735</accession>
<feature type="domain" description="DDE-1" evidence="1">
    <location>
        <begin position="155"/>
        <end position="274"/>
    </location>
</feature>
<name>A0A151J735_9HYME</name>